<reference evidence="2 3" key="1">
    <citation type="journal article" date="2016" name="Nat. Commun.">
        <title>Thousands of microbial genomes shed light on interconnected biogeochemical processes in an aquifer system.</title>
        <authorList>
            <person name="Anantharaman K."/>
            <person name="Brown C.T."/>
            <person name="Hug L.A."/>
            <person name="Sharon I."/>
            <person name="Castelle C.J."/>
            <person name="Probst A.J."/>
            <person name="Thomas B.C."/>
            <person name="Singh A."/>
            <person name="Wilkins M.J."/>
            <person name="Karaoz U."/>
            <person name="Brodie E.L."/>
            <person name="Williams K.H."/>
            <person name="Hubbard S.S."/>
            <person name="Banfield J.F."/>
        </authorList>
    </citation>
    <scope>NUCLEOTIDE SEQUENCE [LARGE SCALE GENOMIC DNA]</scope>
</reference>
<organism evidence="2 3">
    <name type="scientific">Candidatus Buchananbacteria bacterium RIFCSPLOWO2_01_FULL_46_12</name>
    <dbReference type="NCBI Taxonomy" id="1797546"/>
    <lineage>
        <taxon>Bacteria</taxon>
        <taxon>Candidatus Buchananiibacteriota</taxon>
    </lineage>
</organism>
<dbReference type="InterPro" id="IPR038726">
    <property type="entry name" value="PDDEXK_AddAB-type"/>
</dbReference>
<sequence length="291" mass="33404">MIAKRVSFTQLMTYVRCAEHYLFKYVLNMPRPPRKILKHGFALHETFGYHFEQKKLDKKGLTKNDAKEFFVDVFKNALEEYEAELQESGPFLKLPKEYLAKEKEVGVGELIDLALLGIDVFFKDLNPKIIPDLVETPFNFAISKGVEMTGRIDLADKQGVIHEFKTTRKQPNSQDVAVDPQVAIYHTAYEMLKKKPPKGISKDYLVMSKNNPRIVRFQVAKPSVNSKLILENALSIVEAVKHNIFYCLHPVESWVCSKEWCGYSVFHAEIQRIGLPRFMAKYSKSATLQGV</sequence>
<dbReference type="Gene3D" id="3.90.320.10">
    <property type="match status" value="1"/>
</dbReference>
<protein>
    <recommendedName>
        <fullName evidence="1">PD-(D/E)XK endonuclease-like domain-containing protein</fullName>
    </recommendedName>
</protein>
<proteinExistence type="predicted"/>
<accession>A0A1G1YQ50</accession>
<gene>
    <name evidence="2" type="ORF">A3A24_01645</name>
</gene>
<evidence type="ECO:0000259" key="1">
    <source>
        <dbReference type="Pfam" id="PF12705"/>
    </source>
</evidence>
<dbReference type="Proteomes" id="UP000176512">
    <property type="component" value="Unassembled WGS sequence"/>
</dbReference>
<dbReference type="AlphaFoldDB" id="A0A1G1YQ50"/>
<name>A0A1G1YQ50_9BACT</name>
<comment type="caution">
    <text evidence="2">The sequence shown here is derived from an EMBL/GenBank/DDBJ whole genome shotgun (WGS) entry which is preliminary data.</text>
</comment>
<dbReference type="InterPro" id="IPR011604">
    <property type="entry name" value="PDDEXK-like_dom_sf"/>
</dbReference>
<feature type="domain" description="PD-(D/E)XK endonuclease-like" evidence="1">
    <location>
        <begin position="5"/>
        <end position="263"/>
    </location>
</feature>
<dbReference type="EMBL" id="MHIP01000041">
    <property type="protein sequence ID" value="OGY53946.1"/>
    <property type="molecule type" value="Genomic_DNA"/>
</dbReference>
<evidence type="ECO:0000313" key="3">
    <source>
        <dbReference type="Proteomes" id="UP000176512"/>
    </source>
</evidence>
<evidence type="ECO:0000313" key="2">
    <source>
        <dbReference type="EMBL" id="OGY53946.1"/>
    </source>
</evidence>
<dbReference type="Pfam" id="PF12705">
    <property type="entry name" value="PDDEXK_1"/>
    <property type="match status" value="1"/>
</dbReference>